<accession>A0AA88LJQ4</accession>
<organism evidence="1 2">
    <name type="scientific">Channa striata</name>
    <name type="common">Snakehead murrel</name>
    <name type="synonym">Ophicephalus striatus</name>
    <dbReference type="NCBI Taxonomy" id="64152"/>
    <lineage>
        <taxon>Eukaryota</taxon>
        <taxon>Metazoa</taxon>
        <taxon>Chordata</taxon>
        <taxon>Craniata</taxon>
        <taxon>Vertebrata</taxon>
        <taxon>Euteleostomi</taxon>
        <taxon>Actinopterygii</taxon>
        <taxon>Neopterygii</taxon>
        <taxon>Teleostei</taxon>
        <taxon>Neoteleostei</taxon>
        <taxon>Acanthomorphata</taxon>
        <taxon>Anabantaria</taxon>
        <taxon>Anabantiformes</taxon>
        <taxon>Channoidei</taxon>
        <taxon>Channidae</taxon>
        <taxon>Channa</taxon>
    </lineage>
</organism>
<reference evidence="1" key="1">
    <citation type="submission" date="2023-07" db="EMBL/GenBank/DDBJ databases">
        <title>Chromosome-level Genome Assembly of Striped Snakehead (Channa striata).</title>
        <authorList>
            <person name="Liu H."/>
        </authorList>
    </citation>
    <scope>NUCLEOTIDE SEQUENCE</scope>
    <source>
        <strain evidence="1">Gz</strain>
        <tissue evidence="1">Muscle</tissue>
    </source>
</reference>
<evidence type="ECO:0000313" key="2">
    <source>
        <dbReference type="Proteomes" id="UP001187415"/>
    </source>
</evidence>
<gene>
    <name evidence="1" type="ORF">Q5P01_024571</name>
</gene>
<comment type="caution">
    <text evidence="1">The sequence shown here is derived from an EMBL/GenBank/DDBJ whole genome shotgun (WGS) entry which is preliminary data.</text>
</comment>
<dbReference type="EMBL" id="JAUPFM010000020">
    <property type="protein sequence ID" value="KAK2819010.1"/>
    <property type="molecule type" value="Genomic_DNA"/>
</dbReference>
<keyword evidence="2" id="KW-1185">Reference proteome</keyword>
<sequence>MYYTSVVSVSVSLLDLNPSRSSSSLSTKTAFNLAAIRQNYQMLPSKELNILLPYVTKFQELIAKRTMTD</sequence>
<name>A0AA88LJQ4_CHASR</name>
<proteinExistence type="predicted"/>
<dbReference type="AlphaFoldDB" id="A0AA88LJQ4"/>
<dbReference type="Proteomes" id="UP001187415">
    <property type="component" value="Unassembled WGS sequence"/>
</dbReference>
<evidence type="ECO:0000313" key="1">
    <source>
        <dbReference type="EMBL" id="KAK2819010.1"/>
    </source>
</evidence>
<protein>
    <submittedName>
        <fullName evidence="1">Uncharacterized protein</fullName>
    </submittedName>
</protein>